<evidence type="ECO:0000313" key="1">
    <source>
        <dbReference type="EMBL" id="MDT0567885.1"/>
    </source>
</evidence>
<evidence type="ECO:0000313" key="2">
    <source>
        <dbReference type="Proteomes" id="UP001180737"/>
    </source>
</evidence>
<protein>
    <submittedName>
        <fullName evidence="1">Uncharacterized protein</fullName>
    </submittedName>
</protein>
<dbReference type="RefSeq" id="WP_157856777.1">
    <property type="nucleotide sequence ID" value="NZ_JAVRFJ010000007.1"/>
</dbReference>
<organism evidence="1 2">
    <name type="scientific">Streptomyces gottesmaniae</name>
    <dbReference type="NCBI Taxonomy" id="3075518"/>
    <lineage>
        <taxon>Bacteria</taxon>
        <taxon>Bacillati</taxon>
        <taxon>Actinomycetota</taxon>
        <taxon>Actinomycetes</taxon>
        <taxon>Kitasatosporales</taxon>
        <taxon>Streptomycetaceae</taxon>
        <taxon>Streptomyces</taxon>
    </lineage>
</organism>
<sequence>MTHVVAVFVLVVTVAAIVCGHHNEGAPPFAARLLRSVRRRTNHPRSDT</sequence>
<name>A0ABU2YUX5_9ACTN</name>
<proteinExistence type="predicted"/>
<dbReference type="Proteomes" id="UP001180737">
    <property type="component" value="Unassembled WGS sequence"/>
</dbReference>
<comment type="caution">
    <text evidence="1">The sequence shown here is derived from an EMBL/GenBank/DDBJ whole genome shotgun (WGS) entry which is preliminary data.</text>
</comment>
<gene>
    <name evidence="1" type="ORF">RM704_10455</name>
</gene>
<reference evidence="1" key="1">
    <citation type="submission" date="2024-05" db="EMBL/GenBank/DDBJ databases">
        <title>30 novel species of actinomycetes from the DSMZ collection.</title>
        <authorList>
            <person name="Nouioui I."/>
        </authorList>
    </citation>
    <scope>NUCLEOTIDE SEQUENCE</scope>
    <source>
        <strain evidence="1">DSM 3412</strain>
    </source>
</reference>
<accession>A0ABU2YUX5</accession>
<keyword evidence="2" id="KW-1185">Reference proteome</keyword>
<dbReference type="EMBL" id="JAVRFJ010000007">
    <property type="protein sequence ID" value="MDT0567885.1"/>
    <property type="molecule type" value="Genomic_DNA"/>
</dbReference>